<evidence type="ECO:0000313" key="3">
    <source>
        <dbReference type="Proteomes" id="UP000003835"/>
    </source>
</evidence>
<dbReference type="Pfam" id="PF11026">
    <property type="entry name" value="DUF2721"/>
    <property type="match status" value="1"/>
</dbReference>
<dbReference type="Proteomes" id="UP000003835">
    <property type="component" value="Unassembled WGS sequence"/>
</dbReference>
<accession>B4VNR7</accession>
<feature type="transmembrane region" description="Helical" evidence="1">
    <location>
        <begin position="123"/>
        <end position="144"/>
    </location>
</feature>
<feature type="transmembrane region" description="Helical" evidence="1">
    <location>
        <begin position="12"/>
        <end position="34"/>
    </location>
</feature>
<name>B4VNR7_9CYAN</name>
<protein>
    <recommendedName>
        <fullName evidence="4">DUF2721 domain-containing protein</fullName>
    </recommendedName>
</protein>
<dbReference type="HOGENOM" id="CLU_139133_0_0_3"/>
<feature type="transmembrane region" description="Helical" evidence="1">
    <location>
        <begin position="93"/>
        <end position="117"/>
    </location>
</feature>
<sequence length="182" mass="20669">MDQMSLTVTQVIQAILAPAVMISSSGLFFLGLNARQSSLLNRIRLLNNERRILSRELTHQGQFDAGEDIRFLSLEHQLNNLLRRAWYVRNATLCDTLAVVFFVLTSFAIALHFFMGITLLERVPIFLFITGMFLVLVGVICLAIDELIAYSVILLEVQDKQSIMVDFFARSNERNPGEQSKM</sequence>
<dbReference type="AlphaFoldDB" id="B4VNR7"/>
<gene>
    <name evidence="2" type="ORF">MC7420_4537</name>
</gene>
<dbReference type="EMBL" id="DS989846">
    <property type="protein sequence ID" value="EDX76281.1"/>
    <property type="molecule type" value="Genomic_DNA"/>
</dbReference>
<evidence type="ECO:0008006" key="4">
    <source>
        <dbReference type="Google" id="ProtNLM"/>
    </source>
</evidence>
<keyword evidence="1" id="KW-0472">Membrane</keyword>
<evidence type="ECO:0000256" key="1">
    <source>
        <dbReference type="SAM" id="Phobius"/>
    </source>
</evidence>
<organism evidence="2 3">
    <name type="scientific">Coleofasciculus chthonoplastes PCC 7420</name>
    <dbReference type="NCBI Taxonomy" id="118168"/>
    <lineage>
        <taxon>Bacteria</taxon>
        <taxon>Bacillati</taxon>
        <taxon>Cyanobacteriota</taxon>
        <taxon>Cyanophyceae</taxon>
        <taxon>Coleofasciculales</taxon>
        <taxon>Coleofasciculaceae</taxon>
        <taxon>Coleofasciculus</taxon>
    </lineage>
</organism>
<reference evidence="2 3" key="1">
    <citation type="submission" date="2008-07" db="EMBL/GenBank/DDBJ databases">
        <authorList>
            <person name="Tandeau de Marsac N."/>
            <person name="Ferriera S."/>
            <person name="Johnson J."/>
            <person name="Kravitz S."/>
            <person name="Beeson K."/>
            <person name="Sutton G."/>
            <person name="Rogers Y.-H."/>
            <person name="Friedman R."/>
            <person name="Frazier M."/>
            <person name="Venter J.C."/>
        </authorList>
    </citation>
    <scope>NUCLEOTIDE SEQUENCE [LARGE SCALE GENOMIC DNA]</scope>
    <source>
        <strain evidence="2 3">PCC 7420</strain>
    </source>
</reference>
<dbReference type="InterPro" id="IPR021279">
    <property type="entry name" value="DUF2721"/>
</dbReference>
<keyword evidence="1" id="KW-0812">Transmembrane</keyword>
<keyword evidence="1" id="KW-1133">Transmembrane helix</keyword>
<dbReference type="OrthoDB" id="463390at2"/>
<evidence type="ECO:0000313" key="2">
    <source>
        <dbReference type="EMBL" id="EDX76281.1"/>
    </source>
</evidence>
<proteinExistence type="predicted"/>
<dbReference type="RefSeq" id="WP_006100015.1">
    <property type="nucleotide sequence ID" value="NZ_DS989846.1"/>
</dbReference>
<dbReference type="STRING" id="118168.MC7420_4537"/>
<dbReference type="eggNOG" id="ENOG50338QQ">
    <property type="taxonomic scope" value="Bacteria"/>
</dbReference>
<keyword evidence="3" id="KW-1185">Reference proteome</keyword>